<dbReference type="OrthoDB" id="10042665at2759"/>
<sequence length="1075" mass="123880">MDDSEPSNNEKQQEVHLEKQNEHEAKQEMEQQNEQRNEQQSEQESEHESEESEQRSEASENASRSESPDGPPAPDPYPDPAEQREVHLGVRYFNFRGFVNRVQGDEWDHTIECLMIKSGLREDIDEERIRRVRLNDVDRLTLAVHSPSAPPMIAESSDGIGENRHLYRVRVRSSEVLRHLSELSGWSSDLDPAPRNELVFCRPFHGMAFYHERMKERLEKLEKDHGTSDDHKNETTSAPDSGHASRATTPDAERKPGSQTTGLEEMRCFIAFVEEKILPLWRQFDEATEATPKKVCYEEIPFLFRPGALAYVPSSHRTTRAHHQSAIQNVFRMYFCAPLDVWYYYNEGQGWTVPSDKHTKWHLYCLDHDGDGFRTAWHSVTFKYFSGERDITSLECYPLHFHSQRDQILQQQIEKGHTFKDLACGGIKHLYYSGWNLVTGVFEEEVPKFDEAEHMESEVIVDVKEAERHVSEVSIRDVPEPTSDWKHWFTYQDHLGLRVWDRPEEEDEDAMYSTTVDTLLIREDFTYFQEAKEFNEENAWIQKDGRRLYGYVLRERKFARLDIQNFTSRSDGDQTTLDDIQIKEGHKKIIRSSVSSHFLRSIEQKNHSIPTYSPDIIRGKGRGLVILLHGAPGVGKTATAEAVALEFKKPLFPITCGDLGTTPEAVESTLKDVFRYAHLWDCILLLDEADVFLTQRDRINVERNALVSVFLRVLEYYSGILFLTTNRVGALDEAFRSRVHISLYYPHLSHDDTVAILRSNLKRLPRADLLPEDATVGSAHIQVMDDQIVDFVKTEFQEYHRAHKRGPWNGRQIRNAVQIATCLAFYEKQNSTKSKNLPAVLTADHFRTVQDTITEFDRYLAKAQRADDSKMALMEGVRYDHWEEDSSPRELTQYESFTGYGADHRITKRTGGRGAVPPASRRATQGPPAGPSGGKYTAIPPGRSQGSYYGDSPSYGDSHLDDDEMYPRGSFGRLNPSDPVPRQRRPPRQPIMHMEDPEDIYADEAEPPQEWTDEYEQHSVRVDLDAQRSKGFRNTRRDQSLDRAGNIPVSDEGYSKLGYQRQGHRPMQAPLDRDR</sequence>
<dbReference type="EMBL" id="ML742082">
    <property type="protein sequence ID" value="KAE8150938.1"/>
    <property type="molecule type" value="Genomic_DNA"/>
</dbReference>
<dbReference type="AlphaFoldDB" id="A0A5N6TX24"/>
<name>A0A5N6TX24_ASPAV</name>
<dbReference type="SUPFAM" id="SSF52540">
    <property type="entry name" value="P-loop containing nucleoside triphosphate hydrolases"/>
    <property type="match status" value="1"/>
</dbReference>
<dbReference type="GO" id="GO:0005524">
    <property type="term" value="F:ATP binding"/>
    <property type="evidence" value="ECO:0007669"/>
    <property type="project" value="InterPro"/>
</dbReference>
<evidence type="ECO:0000259" key="2">
    <source>
        <dbReference type="SMART" id="SM00382"/>
    </source>
</evidence>
<dbReference type="InterPro" id="IPR056599">
    <property type="entry name" value="AAA_lid_fung"/>
</dbReference>
<feature type="compositionally biased region" description="Basic and acidic residues" evidence="1">
    <location>
        <begin position="11"/>
        <end position="39"/>
    </location>
</feature>
<feature type="compositionally biased region" description="Basic and acidic residues" evidence="1">
    <location>
        <begin position="1015"/>
        <end position="1028"/>
    </location>
</feature>
<feature type="domain" description="AAA+ ATPase" evidence="2">
    <location>
        <begin position="622"/>
        <end position="747"/>
    </location>
</feature>
<dbReference type="Gene3D" id="3.40.50.300">
    <property type="entry name" value="P-loop containing nucleotide triphosphate hydrolases"/>
    <property type="match status" value="1"/>
</dbReference>
<dbReference type="SMART" id="SM00382">
    <property type="entry name" value="AAA"/>
    <property type="match status" value="1"/>
</dbReference>
<proteinExistence type="predicted"/>
<dbReference type="InterPro" id="IPR003959">
    <property type="entry name" value="ATPase_AAA_core"/>
</dbReference>
<keyword evidence="4" id="KW-1185">Reference proteome</keyword>
<feature type="compositionally biased region" description="Acidic residues" evidence="1">
    <location>
        <begin position="996"/>
        <end position="1014"/>
    </location>
</feature>
<feature type="compositionally biased region" description="Acidic residues" evidence="1">
    <location>
        <begin position="41"/>
        <end position="51"/>
    </location>
</feature>
<evidence type="ECO:0000313" key="3">
    <source>
        <dbReference type="EMBL" id="KAE8150938.1"/>
    </source>
</evidence>
<protein>
    <recommendedName>
        <fullName evidence="2">AAA+ ATPase domain-containing protein</fullName>
    </recommendedName>
</protein>
<gene>
    <name evidence="3" type="ORF">BDV25DRAFT_139371</name>
</gene>
<dbReference type="InterPro" id="IPR054289">
    <property type="entry name" value="DUF7025"/>
</dbReference>
<feature type="compositionally biased region" description="Pro residues" evidence="1">
    <location>
        <begin position="69"/>
        <end position="79"/>
    </location>
</feature>
<dbReference type="InterPro" id="IPR003593">
    <property type="entry name" value="AAA+_ATPase"/>
</dbReference>
<feature type="region of interest" description="Disordered" evidence="1">
    <location>
        <begin position="1"/>
        <end position="81"/>
    </location>
</feature>
<dbReference type="CDD" id="cd19481">
    <property type="entry name" value="RecA-like_protease"/>
    <property type="match status" value="1"/>
</dbReference>
<dbReference type="Pfam" id="PF22942">
    <property type="entry name" value="DUF7025"/>
    <property type="match status" value="1"/>
</dbReference>
<feature type="compositionally biased region" description="Low complexity" evidence="1">
    <location>
        <begin position="944"/>
        <end position="957"/>
    </location>
</feature>
<feature type="region of interest" description="Disordered" evidence="1">
    <location>
        <begin position="222"/>
        <end position="260"/>
    </location>
</feature>
<dbReference type="PANTHER" id="PTHR46411:SF3">
    <property type="entry name" value="AAA+ ATPASE DOMAIN-CONTAINING PROTEIN"/>
    <property type="match status" value="1"/>
</dbReference>
<dbReference type="InterPro" id="IPR027417">
    <property type="entry name" value="P-loop_NTPase"/>
</dbReference>
<evidence type="ECO:0000313" key="4">
    <source>
        <dbReference type="Proteomes" id="UP000325780"/>
    </source>
</evidence>
<reference evidence="3 4" key="1">
    <citation type="submission" date="2019-04" db="EMBL/GenBank/DDBJ databases">
        <title>Friends and foes A comparative genomics study of 23 Aspergillus species from section Flavi.</title>
        <authorList>
            <consortium name="DOE Joint Genome Institute"/>
            <person name="Kjaerbolling I."/>
            <person name="Vesth T."/>
            <person name="Frisvad J.C."/>
            <person name="Nybo J.L."/>
            <person name="Theobald S."/>
            <person name="Kildgaard S."/>
            <person name="Isbrandt T."/>
            <person name="Kuo A."/>
            <person name="Sato A."/>
            <person name="Lyhne E.K."/>
            <person name="Kogle M.E."/>
            <person name="Wiebenga A."/>
            <person name="Kun R.S."/>
            <person name="Lubbers R.J."/>
            <person name="Makela M.R."/>
            <person name="Barry K."/>
            <person name="Chovatia M."/>
            <person name="Clum A."/>
            <person name="Daum C."/>
            <person name="Haridas S."/>
            <person name="He G."/>
            <person name="LaButti K."/>
            <person name="Lipzen A."/>
            <person name="Mondo S."/>
            <person name="Riley R."/>
            <person name="Salamov A."/>
            <person name="Simmons B.A."/>
            <person name="Magnuson J.K."/>
            <person name="Henrissat B."/>
            <person name="Mortensen U.H."/>
            <person name="Larsen T.O."/>
            <person name="Devries R.P."/>
            <person name="Grigoriev I.V."/>
            <person name="Machida M."/>
            <person name="Baker S.E."/>
            <person name="Andersen M.R."/>
        </authorList>
    </citation>
    <scope>NUCLEOTIDE SEQUENCE [LARGE SCALE GENOMIC DNA]</scope>
    <source>
        <strain evidence="3 4">IBT 18842</strain>
    </source>
</reference>
<dbReference type="Pfam" id="PF23232">
    <property type="entry name" value="AAA_lid_13"/>
    <property type="match status" value="1"/>
</dbReference>
<feature type="compositionally biased region" description="Basic and acidic residues" evidence="1">
    <location>
        <begin position="222"/>
        <end position="234"/>
    </location>
</feature>
<evidence type="ECO:0000256" key="1">
    <source>
        <dbReference type="SAM" id="MobiDB-lite"/>
    </source>
</evidence>
<dbReference type="Pfam" id="PF00004">
    <property type="entry name" value="AAA"/>
    <property type="match status" value="1"/>
</dbReference>
<organism evidence="3 4">
    <name type="scientific">Aspergillus avenaceus</name>
    <dbReference type="NCBI Taxonomy" id="36643"/>
    <lineage>
        <taxon>Eukaryota</taxon>
        <taxon>Fungi</taxon>
        <taxon>Dikarya</taxon>
        <taxon>Ascomycota</taxon>
        <taxon>Pezizomycotina</taxon>
        <taxon>Eurotiomycetes</taxon>
        <taxon>Eurotiomycetidae</taxon>
        <taxon>Eurotiales</taxon>
        <taxon>Aspergillaceae</taxon>
        <taxon>Aspergillus</taxon>
        <taxon>Aspergillus subgen. Circumdati</taxon>
    </lineage>
</organism>
<dbReference type="Proteomes" id="UP000325780">
    <property type="component" value="Unassembled WGS sequence"/>
</dbReference>
<accession>A0A5N6TX24</accession>
<dbReference type="GO" id="GO:0016887">
    <property type="term" value="F:ATP hydrolysis activity"/>
    <property type="evidence" value="ECO:0007669"/>
    <property type="project" value="InterPro"/>
</dbReference>
<feature type="compositionally biased region" description="Polar residues" evidence="1">
    <location>
        <begin position="1"/>
        <end position="10"/>
    </location>
</feature>
<dbReference type="PANTHER" id="PTHR46411">
    <property type="entry name" value="FAMILY ATPASE, PUTATIVE-RELATED"/>
    <property type="match status" value="1"/>
</dbReference>
<feature type="region of interest" description="Disordered" evidence="1">
    <location>
        <begin position="900"/>
        <end position="1075"/>
    </location>
</feature>